<sequence length="207" mass="24381">MGSEDTKQPDWSGQVNHCELARTTLVSPKRANQRDITGLQPWGTAPYMSTRLLKLWKHKVDTRPYILDDMEAVFWVMLLEYVCIAELKSNLRTFVEWPSIADLNSHKTWDVQLSKRYVGYQVQSNDPEYDFYLGPFKELVKTFWEGMQVEKNPQLCCGDIVQLFWESVIREFNAAHPEWDNWDTFFEHVIRPPYHFPAPSSPEPEHL</sequence>
<keyword evidence="2" id="KW-1185">Reference proteome</keyword>
<dbReference type="EMBL" id="ML208286">
    <property type="protein sequence ID" value="TFK72366.1"/>
    <property type="molecule type" value="Genomic_DNA"/>
</dbReference>
<proteinExistence type="predicted"/>
<dbReference type="Proteomes" id="UP000308600">
    <property type="component" value="Unassembled WGS sequence"/>
</dbReference>
<reference evidence="1 2" key="1">
    <citation type="journal article" date="2019" name="Nat. Ecol. Evol.">
        <title>Megaphylogeny resolves global patterns of mushroom evolution.</title>
        <authorList>
            <person name="Varga T."/>
            <person name="Krizsan K."/>
            <person name="Foldi C."/>
            <person name="Dima B."/>
            <person name="Sanchez-Garcia M."/>
            <person name="Sanchez-Ramirez S."/>
            <person name="Szollosi G.J."/>
            <person name="Szarkandi J.G."/>
            <person name="Papp V."/>
            <person name="Albert L."/>
            <person name="Andreopoulos W."/>
            <person name="Angelini C."/>
            <person name="Antonin V."/>
            <person name="Barry K.W."/>
            <person name="Bougher N.L."/>
            <person name="Buchanan P."/>
            <person name="Buyck B."/>
            <person name="Bense V."/>
            <person name="Catcheside P."/>
            <person name="Chovatia M."/>
            <person name="Cooper J."/>
            <person name="Damon W."/>
            <person name="Desjardin D."/>
            <person name="Finy P."/>
            <person name="Geml J."/>
            <person name="Haridas S."/>
            <person name="Hughes K."/>
            <person name="Justo A."/>
            <person name="Karasinski D."/>
            <person name="Kautmanova I."/>
            <person name="Kiss B."/>
            <person name="Kocsube S."/>
            <person name="Kotiranta H."/>
            <person name="LaButti K.M."/>
            <person name="Lechner B.E."/>
            <person name="Liimatainen K."/>
            <person name="Lipzen A."/>
            <person name="Lukacs Z."/>
            <person name="Mihaltcheva S."/>
            <person name="Morgado L.N."/>
            <person name="Niskanen T."/>
            <person name="Noordeloos M.E."/>
            <person name="Ohm R.A."/>
            <person name="Ortiz-Santana B."/>
            <person name="Ovrebo C."/>
            <person name="Racz N."/>
            <person name="Riley R."/>
            <person name="Savchenko A."/>
            <person name="Shiryaev A."/>
            <person name="Soop K."/>
            <person name="Spirin V."/>
            <person name="Szebenyi C."/>
            <person name="Tomsovsky M."/>
            <person name="Tulloss R.E."/>
            <person name="Uehling J."/>
            <person name="Grigoriev I.V."/>
            <person name="Vagvolgyi C."/>
            <person name="Papp T."/>
            <person name="Martin F.M."/>
            <person name="Miettinen O."/>
            <person name="Hibbett D.S."/>
            <person name="Nagy L.G."/>
        </authorList>
    </citation>
    <scope>NUCLEOTIDE SEQUENCE [LARGE SCALE GENOMIC DNA]</scope>
    <source>
        <strain evidence="1 2">NL-1719</strain>
    </source>
</reference>
<name>A0ACD3B3J2_9AGAR</name>
<evidence type="ECO:0000313" key="2">
    <source>
        <dbReference type="Proteomes" id="UP000308600"/>
    </source>
</evidence>
<protein>
    <submittedName>
        <fullName evidence="1">Uncharacterized protein</fullName>
    </submittedName>
</protein>
<evidence type="ECO:0000313" key="1">
    <source>
        <dbReference type="EMBL" id="TFK72366.1"/>
    </source>
</evidence>
<gene>
    <name evidence="1" type="ORF">BDN72DRAFT_894870</name>
</gene>
<organism evidence="1 2">
    <name type="scientific">Pluteus cervinus</name>
    <dbReference type="NCBI Taxonomy" id="181527"/>
    <lineage>
        <taxon>Eukaryota</taxon>
        <taxon>Fungi</taxon>
        <taxon>Dikarya</taxon>
        <taxon>Basidiomycota</taxon>
        <taxon>Agaricomycotina</taxon>
        <taxon>Agaricomycetes</taxon>
        <taxon>Agaricomycetidae</taxon>
        <taxon>Agaricales</taxon>
        <taxon>Pluteineae</taxon>
        <taxon>Pluteaceae</taxon>
        <taxon>Pluteus</taxon>
    </lineage>
</organism>
<accession>A0ACD3B3J2</accession>